<evidence type="ECO:0000256" key="8">
    <source>
        <dbReference type="RuleBase" id="RU366063"/>
    </source>
</evidence>
<dbReference type="EMBL" id="JANAWD010000213">
    <property type="protein sequence ID" value="KAJ3483805.1"/>
    <property type="molecule type" value="Genomic_DNA"/>
</dbReference>
<gene>
    <name evidence="10" type="ORF">NLI96_g6054</name>
</gene>
<dbReference type="GO" id="GO:0005743">
    <property type="term" value="C:mitochondrial inner membrane"/>
    <property type="evidence" value="ECO:0007669"/>
    <property type="project" value="TreeGrafter"/>
</dbReference>
<comment type="subcellular location">
    <subcellularLocation>
        <location evidence="1 8">Mitochondrion</location>
    </subcellularLocation>
</comment>
<evidence type="ECO:0000313" key="10">
    <source>
        <dbReference type="EMBL" id="KAJ3483805.1"/>
    </source>
</evidence>
<comment type="function">
    <text evidence="8">Membrane-associated protein that warps the membrane surface to access and bind aromatic isoprenes with high specificity, including ubiquinone (CoQ) isoprene intermediates and presents them directly to Coq7, therefore facilitating the Coq7-mediated hydroxylase step. Participates in the biosynthesis of coenzyme Q, also named ubiquinone, an essential lipid-soluble electron transporter for aerobic cellular respiration.</text>
</comment>
<reference evidence="10" key="1">
    <citation type="submission" date="2022-07" db="EMBL/GenBank/DDBJ databases">
        <title>Genome Sequence of Physisporinus lineatus.</title>
        <authorList>
            <person name="Buettner E."/>
        </authorList>
    </citation>
    <scope>NUCLEOTIDE SEQUENCE</scope>
    <source>
        <strain evidence="10">VT162</strain>
    </source>
</reference>
<dbReference type="PANTHER" id="PTHR21427:SF19">
    <property type="entry name" value="UBIQUINONE BIOSYNTHESIS PROTEIN COQ9, MITOCHONDRIAL"/>
    <property type="match status" value="1"/>
</dbReference>
<evidence type="ECO:0000256" key="5">
    <source>
        <dbReference type="ARBA" id="ARBA00022946"/>
    </source>
</evidence>
<evidence type="ECO:0000256" key="7">
    <source>
        <dbReference type="ARBA" id="ARBA00023128"/>
    </source>
</evidence>
<dbReference type="InterPro" id="IPR013718">
    <property type="entry name" value="COQ9_C"/>
</dbReference>
<dbReference type="AlphaFoldDB" id="A0AAD5V2C9"/>
<protein>
    <recommendedName>
        <fullName evidence="8">Ubiquinone biosynthesis protein</fullName>
    </recommendedName>
</protein>
<comment type="caution">
    <text evidence="10">The sequence shown here is derived from an EMBL/GenBank/DDBJ whole genome shotgun (WGS) entry which is preliminary data.</text>
</comment>
<evidence type="ECO:0000259" key="9">
    <source>
        <dbReference type="Pfam" id="PF08511"/>
    </source>
</evidence>
<dbReference type="InterPro" id="IPR012762">
    <property type="entry name" value="Ubiq_biosynth_COQ9"/>
</dbReference>
<accession>A0AAD5V2C9</accession>
<evidence type="ECO:0000256" key="3">
    <source>
        <dbReference type="ARBA" id="ARBA00010766"/>
    </source>
</evidence>
<dbReference type="GO" id="GO:0006744">
    <property type="term" value="P:ubiquinone biosynthetic process"/>
    <property type="evidence" value="ECO:0007669"/>
    <property type="project" value="UniProtKB-UniRule"/>
</dbReference>
<keyword evidence="7 8" id="KW-0496">Mitochondrion</keyword>
<keyword evidence="11" id="KW-1185">Reference proteome</keyword>
<evidence type="ECO:0000313" key="11">
    <source>
        <dbReference type="Proteomes" id="UP001212997"/>
    </source>
</evidence>
<dbReference type="Proteomes" id="UP001212997">
    <property type="component" value="Unassembled WGS sequence"/>
</dbReference>
<evidence type="ECO:0000256" key="2">
    <source>
        <dbReference type="ARBA" id="ARBA00004749"/>
    </source>
</evidence>
<name>A0AAD5V2C9_9APHY</name>
<organism evidence="10 11">
    <name type="scientific">Meripilus lineatus</name>
    <dbReference type="NCBI Taxonomy" id="2056292"/>
    <lineage>
        <taxon>Eukaryota</taxon>
        <taxon>Fungi</taxon>
        <taxon>Dikarya</taxon>
        <taxon>Basidiomycota</taxon>
        <taxon>Agaricomycotina</taxon>
        <taxon>Agaricomycetes</taxon>
        <taxon>Polyporales</taxon>
        <taxon>Meripilaceae</taxon>
        <taxon>Meripilus</taxon>
    </lineage>
</organism>
<dbReference type="GO" id="GO:0008289">
    <property type="term" value="F:lipid binding"/>
    <property type="evidence" value="ECO:0007669"/>
    <property type="project" value="UniProtKB-UniRule"/>
</dbReference>
<dbReference type="Pfam" id="PF08511">
    <property type="entry name" value="COQ9"/>
    <property type="match status" value="1"/>
</dbReference>
<evidence type="ECO:0000256" key="4">
    <source>
        <dbReference type="ARBA" id="ARBA00022688"/>
    </source>
</evidence>
<comment type="pathway">
    <text evidence="2 8">Cofactor biosynthesis; ubiquinone biosynthesis.</text>
</comment>
<proteinExistence type="inferred from homology"/>
<keyword evidence="5" id="KW-0809">Transit peptide</keyword>
<keyword evidence="6 8" id="KW-0446">Lipid-binding</keyword>
<keyword evidence="4 8" id="KW-0831">Ubiquinone biosynthesis</keyword>
<sequence>MAALRASLLQAAISSVKHSGFTRQTLANSVLSLPKPHDEPLSDSAVSSLFGEGDEARRTLIHAWLNDASTRMKDAPGRDVETLLVSRLEQNEPVVHLLPEAFALLLSPLGLPYLDIRPDFSHATNIANEACRLAGDQSIGPAWYTRRASIAAVYTAAELHQITSPETAKPFLRDLLEKSSTVEDTLSESRIFVDYVMKSWAGIIRSRGII</sequence>
<evidence type="ECO:0000256" key="6">
    <source>
        <dbReference type="ARBA" id="ARBA00023121"/>
    </source>
</evidence>
<evidence type="ECO:0000256" key="1">
    <source>
        <dbReference type="ARBA" id="ARBA00004173"/>
    </source>
</evidence>
<comment type="similarity">
    <text evidence="3 8">Belongs to the COQ9 family.</text>
</comment>
<dbReference type="PANTHER" id="PTHR21427">
    <property type="entry name" value="UBIQUINONE BIOSYNTHESIS PROTEIN COQ9, MITOCHONDRIAL"/>
    <property type="match status" value="1"/>
</dbReference>
<feature type="domain" description="COQ9 C-terminal" evidence="9">
    <location>
        <begin position="121"/>
        <end position="166"/>
    </location>
</feature>